<organism evidence="3 4">
    <name type="scientific">Triangularia setosa</name>
    <dbReference type="NCBI Taxonomy" id="2587417"/>
    <lineage>
        <taxon>Eukaryota</taxon>
        <taxon>Fungi</taxon>
        <taxon>Dikarya</taxon>
        <taxon>Ascomycota</taxon>
        <taxon>Pezizomycotina</taxon>
        <taxon>Sordariomycetes</taxon>
        <taxon>Sordariomycetidae</taxon>
        <taxon>Sordariales</taxon>
        <taxon>Podosporaceae</taxon>
        <taxon>Triangularia</taxon>
    </lineage>
</organism>
<sequence>MPALPTAPPLRPSLGCPEPCVFWNLREEVKKDEICLADLRSTDWCLDKKRIEEAKGGLVTNAYRWILDNLDFNRWRNLPESRLFWVKGDPGKGKTMLLCGIINELEENIITGRRCCYLAYFFCQATDPCINNVTAILRGLIYLLARQQPRLLSDLQEYSDASKSLSEDAVTWVAPSKILRGMLEDPNLKVTYLLLDFIARISSGHVKWLLSSRNEVIEEKLKPDVERTRLSLELRANAMQVSHLSQWCIDARFRCHRRRCDPRAACGDP</sequence>
<dbReference type="Pfam" id="PF24883">
    <property type="entry name" value="NPHP3_N"/>
    <property type="match status" value="1"/>
</dbReference>
<evidence type="ECO:0000313" key="3">
    <source>
        <dbReference type="EMBL" id="KAK4171462.1"/>
    </source>
</evidence>
<feature type="domain" description="Nephrocystin 3-like N-terminal" evidence="2">
    <location>
        <begin position="63"/>
        <end position="196"/>
    </location>
</feature>
<dbReference type="InterPro" id="IPR027417">
    <property type="entry name" value="P-loop_NTPase"/>
</dbReference>
<evidence type="ECO:0000259" key="2">
    <source>
        <dbReference type="Pfam" id="PF24883"/>
    </source>
</evidence>
<dbReference type="EMBL" id="MU866561">
    <property type="protein sequence ID" value="KAK4171462.1"/>
    <property type="molecule type" value="Genomic_DNA"/>
</dbReference>
<dbReference type="Proteomes" id="UP001302321">
    <property type="component" value="Unassembled WGS sequence"/>
</dbReference>
<accession>A0AAN6VZ89</accession>
<evidence type="ECO:0000313" key="4">
    <source>
        <dbReference type="Proteomes" id="UP001302321"/>
    </source>
</evidence>
<gene>
    <name evidence="3" type="ORF">QBC36DRAFT_350340</name>
</gene>
<name>A0AAN6VZ89_9PEZI</name>
<dbReference type="AlphaFoldDB" id="A0AAN6VZ89"/>
<dbReference type="InterPro" id="IPR056884">
    <property type="entry name" value="NPHP3-like_N"/>
</dbReference>
<keyword evidence="4" id="KW-1185">Reference proteome</keyword>
<reference evidence="3" key="1">
    <citation type="journal article" date="2023" name="Mol. Phylogenet. Evol.">
        <title>Genome-scale phylogeny and comparative genomics of the fungal order Sordariales.</title>
        <authorList>
            <person name="Hensen N."/>
            <person name="Bonometti L."/>
            <person name="Westerberg I."/>
            <person name="Brannstrom I.O."/>
            <person name="Guillou S."/>
            <person name="Cros-Aarteil S."/>
            <person name="Calhoun S."/>
            <person name="Haridas S."/>
            <person name="Kuo A."/>
            <person name="Mondo S."/>
            <person name="Pangilinan J."/>
            <person name="Riley R."/>
            <person name="LaButti K."/>
            <person name="Andreopoulos B."/>
            <person name="Lipzen A."/>
            <person name="Chen C."/>
            <person name="Yan M."/>
            <person name="Daum C."/>
            <person name="Ng V."/>
            <person name="Clum A."/>
            <person name="Steindorff A."/>
            <person name="Ohm R.A."/>
            <person name="Martin F."/>
            <person name="Silar P."/>
            <person name="Natvig D.O."/>
            <person name="Lalanne C."/>
            <person name="Gautier V."/>
            <person name="Ament-Velasquez S.L."/>
            <person name="Kruys A."/>
            <person name="Hutchinson M.I."/>
            <person name="Powell A.J."/>
            <person name="Barry K."/>
            <person name="Miller A.N."/>
            <person name="Grigoriev I.V."/>
            <person name="Debuchy R."/>
            <person name="Gladieux P."/>
            <person name="Hiltunen Thoren M."/>
            <person name="Johannesson H."/>
        </authorList>
    </citation>
    <scope>NUCLEOTIDE SEQUENCE</scope>
    <source>
        <strain evidence="3">CBS 892.96</strain>
    </source>
</reference>
<dbReference type="SUPFAM" id="SSF52540">
    <property type="entry name" value="P-loop containing nucleoside triphosphate hydrolases"/>
    <property type="match status" value="1"/>
</dbReference>
<protein>
    <recommendedName>
        <fullName evidence="2">Nephrocystin 3-like N-terminal domain-containing protein</fullName>
    </recommendedName>
</protein>
<comment type="caution">
    <text evidence="3">The sequence shown here is derived from an EMBL/GenBank/DDBJ whole genome shotgun (WGS) entry which is preliminary data.</text>
</comment>
<reference evidence="3" key="2">
    <citation type="submission" date="2023-05" db="EMBL/GenBank/DDBJ databases">
        <authorList>
            <consortium name="Lawrence Berkeley National Laboratory"/>
            <person name="Steindorff A."/>
            <person name="Hensen N."/>
            <person name="Bonometti L."/>
            <person name="Westerberg I."/>
            <person name="Brannstrom I.O."/>
            <person name="Guillou S."/>
            <person name="Cros-Aarteil S."/>
            <person name="Calhoun S."/>
            <person name="Haridas S."/>
            <person name="Kuo A."/>
            <person name="Mondo S."/>
            <person name="Pangilinan J."/>
            <person name="Riley R."/>
            <person name="Labutti K."/>
            <person name="Andreopoulos B."/>
            <person name="Lipzen A."/>
            <person name="Chen C."/>
            <person name="Yanf M."/>
            <person name="Daum C."/>
            <person name="Ng V."/>
            <person name="Clum A."/>
            <person name="Ohm R."/>
            <person name="Martin F."/>
            <person name="Silar P."/>
            <person name="Natvig D."/>
            <person name="Lalanne C."/>
            <person name="Gautier V."/>
            <person name="Ament-Velasquez S.L."/>
            <person name="Kruys A."/>
            <person name="Hutchinson M.I."/>
            <person name="Powell A.J."/>
            <person name="Barry K."/>
            <person name="Miller A.N."/>
            <person name="Grigoriev I.V."/>
            <person name="Debuchy R."/>
            <person name="Gladieux P."/>
            <person name="Thoren M.H."/>
            <person name="Johannesson H."/>
        </authorList>
    </citation>
    <scope>NUCLEOTIDE SEQUENCE</scope>
    <source>
        <strain evidence="3">CBS 892.96</strain>
    </source>
</reference>
<keyword evidence="1" id="KW-0677">Repeat</keyword>
<evidence type="ECO:0000256" key="1">
    <source>
        <dbReference type="ARBA" id="ARBA00022737"/>
    </source>
</evidence>
<dbReference type="PANTHER" id="PTHR10039">
    <property type="entry name" value="AMELOGENIN"/>
    <property type="match status" value="1"/>
</dbReference>
<proteinExistence type="predicted"/>